<dbReference type="PANTHER" id="PTHR10366:SF562">
    <property type="entry name" value="ALDEHYDE REDUCTASE II (AFU_ORTHOLOGUE AFUA_1G11360)"/>
    <property type="match status" value="1"/>
</dbReference>
<evidence type="ECO:0000313" key="4">
    <source>
        <dbReference type="EMBL" id="KAK0701959.1"/>
    </source>
</evidence>
<evidence type="ECO:0000259" key="3">
    <source>
        <dbReference type="Pfam" id="PF01370"/>
    </source>
</evidence>
<dbReference type="GO" id="GO:0016616">
    <property type="term" value="F:oxidoreductase activity, acting on the CH-OH group of donors, NAD or NADP as acceptor"/>
    <property type="evidence" value="ECO:0007669"/>
    <property type="project" value="TreeGrafter"/>
</dbReference>
<dbReference type="PANTHER" id="PTHR10366">
    <property type="entry name" value="NAD DEPENDENT EPIMERASE/DEHYDRATASE"/>
    <property type="match status" value="1"/>
</dbReference>
<comment type="similarity">
    <text evidence="2">Belongs to the NAD(P)-dependent epimerase/dehydratase family. Dihydroflavonol-4-reductase subfamily.</text>
</comment>
<protein>
    <recommendedName>
        <fullName evidence="3">NAD-dependent epimerase/dehydratase domain-containing protein</fullName>
    </recommendedName>
</protein>
<feature type="domain" description="NAD-dependent epimerase/dehydratase" evidence="3">
    <location>
        <begin position="19"/>
        <end position="264"/>
    </location>
</feature>
<evidence type="ECO:0000313" key="5">
    <source>
        <dbReference type="Proteomes" id="UP001172101"/>
    </source>
</evidence>
<organism evidence="4 5">
    <name type="scientific">Lasiosphaeria miniovina</name>
    <dbReference type="NCBI Taxonomy" id="1954250"/>
    <lineage>
        <taxon>Eukaryota</taxon>
        <taxon>Fungi</taxon>
        <taxon>Dikarya</taxon>
        <taxon>Ascomycota</taxon>
        <taxon>Pezizomycotina</taxon>
        <taxon>Sordariomycetes</taxon>
        <taxon>Sordariomycetidae</taxon>
        <taxon>Sordariales</taxon>
        <taxon>Lasiosphaeriaceae</taxon>
        <taxon>Lasiosphaeria</taxon>
    </lineage>
</organism>
<keyword evidence="1" id="KW-0560">Oxidoreductase</keyword>
<name>A0AA40DFW7_9PEZI</name>
<keyword evidence="5" id="KW-1185">Reference proteome</keyword>
<sequence length="362" mass="38784">MTHSSVPAKDLRIPRGSTILVTGVSGMIAVHVADEALKAGFRVRGTVRSAARGDEVAALLGSPAAFEYAVVPDMAGHAAFHAAMRGAAAAVHCASIHDFSARPADMVPPTVRGSLNVLDAALAAGPDLRSVVFTSSTGAATSPRPGVRFHVGRDTWNDAALDLVRDTPPDRQAAMGFDWKMNVYRAAKVEAERAVWRFVERQKPPFDVNVVNPGMNFGGAKGSVGVSGAQVLGLLDGKMPPIPSCDPQKVYMVDVVDDARIHVAAAIDATVKGQRIFACDSPFNWRLVIEAMQKALPDAQLPQPDPHELLDISTVDNALGAELLRKWWGQPGYKGLEQTVRETVGMCLARRNGEYKRRQPAQ</sequence>
<dbReference type="Proteomes" id="UP001172101">
    <property type="component" value="Unassembled WGS sequence"/>
</dbReference>
<dbReference type="Pfam" id="PF01370">
    <property type="entry name" value="Epimerase"/>
    <property type="match status" value="1"/>
</dbReference>
<accession>A0AA40DFW7</accession>
<comment type="caution">
    <text evidence="4">The sequence shown here is derived from an EMBL/GenBank/DDBJ whole genome shotgun (WGS) entry which is preliminary data.</text>
</comment>
<dbReference type="GeneID" id="85322243"/>
<proteinExistence type="inferred from homology"/>
<dbReference type="Gene3D" id="3.40.50.720">
    <property type="entry name" value="NAD(P)-binding Rossmann-like Domain"/>
    <property type="match status" value="1"/>
</dbReference>
<evidence type="ECO:0000256" key="1">
    <source>
        <dbReference type="ARBA" id="ARBA00023002"/>
    </source>
</evidence>
<dbReference type="RefSeq" id="XP_060289623.1">
    <property type="nucleotide sequence ID" value="XM_060438973.1"/>
</dbReference>
<dbReference type="InterPro" id="IPR050425">
    <property type="entry name" value="NAD(P)_dehydrat-like"/>
</dbReference>
<dbReference type="InterPro" id="IPR036291">
    <property type="entry name" value="NAD(P)-bd_dom_sf"/>
</dbReference>
<reference evidence="4" key="1">
    <citation type="submission" date="2023-06" db="EMBL/GenBank/DDBJ databases">
        <title>Genome-scale phylogeny and comparative genomics of the fungal order Sordariales.</title>
        <authorList>
            <consortium name="Lawrence Berkeley National Laboratory"/>
            <person name="Hensen N."/>
            <person name="Bonometti L."/>
            <person name="Westerberg I."/>
            <person name="Brannstrom I.O."/>
            <person name="Guillou S."/>
            <person name="Cros-Aarteil S."/>
            <person name="Calhoun S."/>
            <person name="Haridas S."/>
            <person name="Kuo A."/>
            <person name="Mondo S."/>
            <person name="Pangilinan J."/>
            <person name="Riley R."/>
            <person name="LaButti K."/>
            <person name="Andreopoulos B."/>
            <person name="Lipzen A."/>
            <person name="Chen C."/>
            <person name="Yanf M."/>
            <person name="Daum C."/>
            <person name="Ng V."/>
            <person name="Clum A."/>
            <person name="Steindorff A."/>
            <person name="Ohm R."/>
            <person name="Martin F."/>
            <person name="Silar P."/>
            <person name="Natvig D."/>
            <person name="Lalanne C."/>
            <person name="Gautier V."/>
            <person name="Ament-velasquez S.L."/>
            <person name="Kruys A."/>
            <person name="Hutchinson M.I."/>
            <person name="Powell A.J."/>
            <person name="Barry K."/>
            <person name="Miller A.N."/>
            <person name="Grigoriev I.V."/>
            <person name="Debuchy R."/>
            <person name="Gladieux P."/>
            <person name="Thoren M.H."/>
            <person name="Johannesson H."/>
        </authorList>
    </citation>
    <scope>NUCLEOTIDE SEQUENCE</scope>
    <source>
        <strain evidence="4">SMH2392-1A</strain>
    </source>
</reference>
<dbReference type="AlphaFoldDB" id="A0AA40DFW7"/>
<dbReference type="SUPFAM" id="SSF51735">
    <property type="entry name" value="NAD(P)-binding Rossmann-fold domains"/>
    <property type="match status" value="1"/>
</dbReference>
<gene>
    <name evidence="4" type="ORF">B0T26DRAFT_659727</name>
</gene>
<dbReference type="EMBL" id="JAUIRO010000009">
    <property type="protein sequence ID" value="KAK0701959.1"/>
    <property type="molecule type" value="Genomic_DNA"/>
</dbReference>
<dbReference type="InterPro" id="IPR001509">
    <property type="entry name" value="Epimerase_deHydtase"/>
</dbReference>
<evidence type="ECO:0000256" key="2">
    <source>
        <dbReference type="ARBA" id="ARBA00023445"/>
    </source>
</evidence>